<dbReference type="PANTHER" id="PTHR46482">
    <property type="entry name" value="5'-ADENYLYLSULFATE REDUCTASE 3, CHLOROPLASTIC"/>
    <property type="match status" value="1"/>
</dbReference>
<evidence type="ECO:0000256" key="13">
    <source>
        <dbReference type="ARBA" id="ARBA00048441"/>
    </source>
</evidence>
<evidence type="ECO:0000256" key="1">
    <source>
        <dbReference type="ARBA" id="ARBA00009732"/>
    </source>
</evidence>
<name>C7RM17_ACCRE</name>
<keyword evidence="2 14" id="KW-0963">Cytoplasm</keyword>
<dbReference type="STRING" id="522306.CAP2UW1_1970"/>
<evidence type="ECO:0000313" key="16">
    <source>
        <dbReference type="EMBL" id="ACV35266.1"/>
    </source>
</evidence>
<dbReference type="Pfam" id="PF01507">
    <property type="entry name" value="PAPS_reduct"/>
    <property type="match status" value="1"/>
</dbReference>
<dbReference type="Gene3D" id="3.40.50.620">
    <property type="entry name" value="HUPs"/>
    <property type="match status" value="1"/>
</dbReference>
<protein>
    <recommendedName>
        <fullName evidence="10 14">Adenosine 5'-phosphosulfate reductase</fullName>
        <shortName evidence="14">APS reductase</shortName>
        <ecNumber evidence="9 14">1.8.4.10</ecNumber>
    </recommendedName>
    <alternativeName>
        <fullName evidence="12 14">5'-adenylylsulfate reductase</fullName>
    </alternativeName>
    <alternativeName>
        <fullName evidence="11 14">Thioredoxin-dependent 5'-adenylylsulfate reductase</fullName>
    </alternativeName>
</protein>
<evidence type="ECO:0000256" key="7">
    <source>
        <dbReference type="ARBA" id="ARBA00024298"/>
    </source>
</evidence>
<evidence type="ECO:0000256" key="4">
    <source>
        <dbReference type="ARBA" id="ARBA00023002"/>
    </source>
</evidence>
<keyword evidence="4 14" id="KW-0560">Oxidoreductase</keyword>
<dbReference type="InterPro" id="IPR002500">
    <property type="entry name" value="PAPS_reduct_dom"/>
</dbReference>
<feature type="binding site" evidence="14">
    <location>
        <position position="122"/>
    </location>
    <ligand>
        <name>[4Fe-4S] cluster</name>
        <dbReference type="ChEBI" id="CHEBI:49883"/>
    </ligand>
</feature>
<dbReference type="PIRSF" id="PIRSF000857">
    <property type="entry name" value="PAPS_reductase"/>
    <property type="match status" value="1"/>
</dbReference>
<dbReference type="GO" id="GO:0019379">
    <property type="term" value="P:sulfate assimilation, phosphoadenylyl sulfate reduction by phosphoadenylyl-sulfate reductase (thioredoxin)"/>
    <property type="evidence" value="ECO:0007669"/>
    <property type="project" value="UniProtKB-UniRule"/>
</dbReference>
<feature type="domain" description="Phosphoadenosine phosphosulphate reductase" evidence="15">
    <location>
        <begin position="38"/>
        <end position="212"/>
    </location>
</feature>
<proteinExistence type="inferred from homology"/>
<feature type="binding site" evidence="14">
    <location>
        <position position="209"/>
    </location>
    <ligand>
        <name>[4Fe-4S] cluster</name>
        <dbReference type="ChEBI" id="CHEBI:49883"/>
    </ligand>
</feature>
<accession>C7RM17</accession>
<comment type="pathway">
    <text evidence="8 14">Sulfur metabolism; hydrogen sulfide biosynthesis; sulfite from sulfate.</text>
</comment>
<organism evidence="16">
    <name type="scientific">Accumulibacter regalis</name>
    <dbReference type="NCBI Taxonomy" id="522306"/>
    <lineage>
        <taxon>Bacteria</taxon>
        <taxon>Pseudomonadati</taxon>
        <taxon>Pseudomonadota</taxon>
        <taxon>Betaproteobacteria</taxon>
        <taxon>Candidatus Accumulibacter</taxon>
    </lineage>
</organism>
<sequence length="241" mass="27268">MNARLHLDDPTLLEGLATRVDAARRLLREIADDFSPAAFACSLGAEDMVLTDLIVRDQLAIDIFSLDTGRLPLETYDLIAEVKKHYGLALRLYYPRHDLVETWTRENGINAFYESVDLRKGCCFVRKVEPLQRALAGHKAWITGLRASQAATREGLPTRSFDASNGGLEKFNPLADWSEREVWAYLKQHAVPYNALHDKFYPSIGCAPCTRPITPGEDVRAGRWWWENPQSKECGLHSKRA</sequence>
<dbReference type="eggNOG" id="COG0175">
    <property type="taxonomic scope" value="Bacteria"/>
</dbReference>
<evidence type="ECO:0000256" key="8">
    <source>
        <dbReference type="ARBA" id="ARBA00024327"/>
    </source>
</evidence>
<dbReference type="GO" id="GO:0043866">
    <property type="term" value="F:adenylyl-sulfate reductase (thioredoxin) activity"/>
    <property type="evidence" value="ECO:0007669"/>
    <property type="project" value="UniProtKB-EC"/>
</dbReference>
<feature type="binding site" evidence="14">
    <location>
        <position position="123"/>
    </location>
    <ligand>
        <name>[4Fe-4S] cluster</name>
        <dbReference type="ChEBI" id="CHEBI:49883"/>
    </ligand>
</feature>
<evidence type="ECO:0000256" key="11">
    <source>
        <dbReference type="ARBA" id="ARBA00030894"/>
    </source>
</evidence>
<comment type="catalytic activity">
    <reaction evidence="13 14">
        <text>[thioredoxin]-disulfide + sulfite + AMP + 2 H(+) = adenosine 5'-phosphosulfate + [thioredoxin]-dithiol</text>
        <dbReference type="Rhea" id="RHEA:21976"/>
        <dbReference type="Rhea" id="RHEA-COMP:10698"/>
        <dbReference type="Rhea" id="RHEA-COMP:10700"/>
        <dbReference type="ChEBI" id="CHEBI:15378"/>
        <dbReference type="ChEBI" id="CHEBI:17359"/>
        <dbReference type="ChEBI" id="CHEBI:29950"/>
        <dbReference type="ChEBI" id="CHEBI:50058"/>
        <dbReference type="ChEBI" id="CHEBI:58243"/>
        <dbReference type="ChEBI" id="CHEBI:456215"/>
        <dbReference type="EC" id="1.8.4.10"/>
    </reaction>
</comment>
<feature type="binding site" evidence="14">
    <location>
        <position position="206"/>
    </location>
    <ligand>
        <name>[4Fe-4S] cluster</name>
        <dbReference type="ChEBI" id="CHEBI:49883"/>
    </ligand>
</feature>
<dbReference type="HOGENOM" id="CLU_044089_1_0_4"/>
<feature type="active site" description="Nucleophile; cysteine thiosulfonate intermediate" evidence="14">
    <location>
        <position position="234"/>
    </location>
</feature>
<dbReference type="AlphaFoldDB" id="C7RM17"/>
<evidence type="ECO:0000256" key="12">
    <source>
        <dbReference type="ARBA" id="ARBA00032041"/>
    </source>
</evidence>
<evidence type="ECO:0000259" key="15">
    <source>
        <dbReference type="Pfam" id="PF01507"/>
    </source>
</evidence>
<keyword evidence="3 14" id="KW-0479">Metal-binding</keyword>
<dbReference type="InterPro" id="IPR014729">
    <property type="entry name" value="Rossmann-like_a/b/a_fold"/>
</dbReference>
<evidence type="ECO:0000256" key="2">
    <source>
        <dbReference type="ARBA" id="ARBA00022490"/>
    </source>
</evidence>
<evidence type="ECO:0000256" key="3">
    <source>
        <dbReference type="ARBA" id="ARBA00022723"/>
    </source>
</evidence>
<comment type="subcellular location">
    <subcellularLocation>
        <location evidence="14">Cytoplasm</location>
    </subcellularLocation>
</comment>
<reference evidence="16" key="1">
    <citation type="submission" date="2009-08" db="EMBL/GenBank/DDBJ databases">
        <authorList>
            <consortium name="US DOE Joint Genome Institute"/>
            <person name="Lucas S."/>
            <person name="Copeland A."/>
            <person name="Lapidus A."/>
            <person name="Glavina del Rio T."/>
            <person name="Dalin E."/>
            <person name="Tice H."/>
            <person name="Bruce D."/>
            <person name="Barry K."/>
            <person name="Pitluck S."/>
            <person name="Lowry S."/>
            <person name="Larimer F."/>
            <person name="Land M."/>
            <person name="Hauser L."/>
            <person name="Kyrpides N."/>
            <person name="Ivanova N."/>
            <person name="McMahon K.D."/>
            <person name="Hugenholtz P."/>
        </authorList>
    </citation>
    <scope>NUCLEOTIDE SEQUENCE</scope>
    <source>
        <strain evidence="16">UW-1</strain>
    </source>
</reference>
<dbReference type="EC" id="1.8.4.10" evidence="9 14"/>
<dbReference type="NCBIfam" id="TIGR00434">
    <property type="entry name" value="cysH"/>
    <property type="match status" value="1"/>
</dbReference>
<gene>
    <name evidence="14" type="primary">cysH</name>
    <name evidence="16" type="ordered locus">CAP2UW1_1970</name>
</gene>
<comment type="similarity">
    <text evidence="1 14">Belongs to the PAPS reductase family. CysH subfamily.</text>
</comment>
<keyword evidence="5 14" id="KW-0408">Iron</keyword>
<dbReference type="KEGG" id="app:CAP2UW1_1970"/>
<dbReference type="EMBL" id="CP001715">
    <property type="protein sequence ID" value="ACV35266.1"/>
    <property type="molecule type" value="Genomic_DNA"/>
</dbReference>
<evidence type="ECO:0000256" key="6">
    <source>
        <dbReference type="ARBA" id="ARBA00023014"/>
    </source>
</evidence>
<dbReference type="GO" id="GO:0004604">
    <property type="term" value="F:phosphoadenylyl-sulfate reductase (thioredoxin) activity"/>
    <property type="evidence" value="ECO:0007669"/>
    <property type="project" value="UniProtKB-UniRule"/>
</dbReference>
<evidence type="ECO:0000256" key="5">
    <source>
        <dbReference type="ARBA" id="ARBA00023004"/>
    </source>
</evidence>
<evidence type="ECO:0000256" key="10">
    <source>
        <dbReference type="ARBA" id="ARBA00029514"/>
    </source>
</evidence>
<keyword evidence="6 14" id="KW-0411">Iron-sulfur</keyword>
<evidence type="ECO:0000256" key="9">
    <source>
        <dbReference type="ARBA" id="ARBA00024386"/>
    </source>
</evidence>
<dbReference type="GO" id="GO:0070814">
    <property type="term" value="P:hydrogen sulfide biosynthetic process"/>
    <property type="evidence" value="ECO:0007669"/>
    <property type="project" value="UniProtKB-UniRule"/>
</dbReference>
<dbReference type="InterPro" id="IPR011798">
    <property type="entry name" value="APS_reductase"/>
</dbReference>
<dbReference type="NCBIfam" id="TIGR02055">
    <property type="entry name" value="APS_reductase"/>
    <property type="match status" value="1"/>
</dbReference>
<dbReference type="GO" id="GO:0046872">
    <property type="term" value="F:metal ion binding"/>
    <property type="evidence" value="ECO:0007669"/>
    <property type="project" value="UniProtKB-KW"/>
</dbReference>
<dbReference type="GO" id="GO:0051539">
    <property type="term" value="F:4 iron, 4 sulfur cluster binding"/>
    <property type="evidence" value="ECO:0007669"/>
    <property type="project" value="UniProtKB-UniRule"/>
</dbReference>
<dbReference type="NCBIfam" id="NF002537">
    <property type="entry name" value="PRK02090.1"/>
    <property type="match status" value="1"/>
</dbReference>
<dbReference type="InterPro" id="IPR004511">
    <property type="entry name" value="PAPS/APS_Rdtase"/>
</dbReference>
<dbReference type="OrthoDB" id="9794018at2"/>
<comment type="function">
    <text evidence="7 14">Catalyzes the formation of sulfite from adenosine 5'-phosphosulfate (APS) using thioredoxin as an electron donor.</text>
</comment>
<comment type="cofactor">
    <cofactor evidence="14">
        <name>[4Fe-4S] cluster</name>
        <dbReference type="ChEBI" id="CHEBI:49883"/>
    </cofactor>
    <text evidence="14">Binds 1 [4Fe-4S] cluster per subunit.</text>
</comment>
<dbReference type="PANTHER" id="PTHR46482:SF9">
    <property type="entry name" value="5'-ADENYLYLSULFATE REDUCTASE 1, CHLOROPLASTIC"/>
    <property type="match status" value="1"/>
</dbReference>
<dbReference type="GO" id="GO:0005737">
    <property type="term" value="C:cytoplasm"/>
    <property type="evidence" value="ECO:0007669"/>
    <property type="project" value="UniProtKB-SubCell"/>
</dbReference>
<dbReference type="SUPFAM" id="SSF52402">
    <property type="entry name" value="Adenine nucleotide alpha hydrolases-like"/>
    <property type="match status" value="1"/>
</dbReference>
<dbReference type="HAMAP" id="MF_00063">
    <property type="entry name" value="CysH"/>
    <property type="match status" value="1"/>
</dbReference>
<dbReference type="CDD" id="cd23945">
    <property type="entry name" value="PAPS_reductase"/>
    <property type="match status" value="1"/>
</dbReference>
<dbReference type="GO" id="GO:0019344">
    <property type="term" value="P:cysteine biosynthetic process"/>
    <property type="evidence" value="ECO:0007669"/>
    <property type="project" value="InterPro"/>
</dbReference>
<evidence type="ECO:0000256" key="14">
    <source>
        <dbReference type="HAMAP-Rule" id="MF_00063"/>
    </source>
</evidence>
<reference evidence="16" key="2">
    <citation type="submission" date="2009-09" db="EMBL/GenBank/DDBJ databases">
        <title>Complete sequence of chromosome of Candidatus Accumulibacter phosphatis clade IIA str. UW-1.</title>
        <authorList>
            <consortium name="US DOE Joint Genome Institute"/>
            <person name="Martin H.G."/>
            <person name="Ivanova N."/>
            <person name="Kunin V."/>
            <person name="Warnecke F."/>
            <person name="Barry K."/>
            <person name="He S."/>
            <person name="Salamov A."/>
            <person name="Szeto E."/>
            <person name="Dalin E."/>
            <person name="Pangilinan J.L."/>
            <person name="Lapidus A."/>
            <person name="Lowry S."/>
            <person name="Kyrpides N.C."/>
            <person name="McMahon K.D."/>
            <person name="Hugenholtz P."/>
        </authorList>
    </citation>
    <scope>NUCLEOTIDE SEQUENCE [LARGE SCALE GENOMIC DNA]</scope>
    <source>
        <strain evidence="16">UW-1</strain>
    </source>
</reference>